<organism evidence="3 4">
    <name type="scientific">Gigaspora margarita</name>
    <dbReference type="NCBI Taxonomy" id="4874"/>
    <lineage>
        <taxon>Eukaryota</taxon>
        <taxon>Fungi</taxon>
        <taxon>Fungi incertae sedis</taxon>
        <taxon>Mucoromycota</taxon>
        <taxon>Glomeromycotina</taxon>
        <taxon>Glomeromycetes</taxon>
        <taxon>Diversisporales</taxon>
        <taxon>Gigasporaceae</taxon>
        <taxon>Gigaspora</taxon>
    </lineage>
</organism>
<accession>A0ABN7V299</accession>
<dbReference type="EMBL" id="CAJVQB010008503">
    <property type="protein sequence ID" value="CAG8719663.1"/>
    <property type="molecule type" value="Genomic_DNA"/>
</dbReference>
<evidence type="ECO:0000313" key="3">
    <source>
        <dbReference type="EMBL" id="CAG8719663.1"/>
    </source>
</evidence>
<feature type="domain" description="DDE-1" evidence="2">
    <location>
        <begin position="5"/>
        <end position="88"/>
    </location>
</feature>
<comment type="caution">
    <text evidence="3">The sequence shown here is derived from an EMBL/GenBank/DDBJ whole genome shotgun (WGS) entry which is preliminary data.</text>
</comment>
<name>A0ABN7V299_GIGMA</name>
<feature type="compositionally biased region" description="Acidic residues" evidence="1">
    <location>
        <begin position="108"/>
        <end position="132"/>
    </location>
</feature>
<evidence type="ECO:0000256" key="1">
    <source>
        <dbReference type="SAM" id="MobiDB-lite"/>
    </source>
</evidence>
<feature type="compositionally biased region" description="Acidic residues" evidence="1">
    <location>
        <begin position="140"/>
        <end position="150"/>
    </location>
</feature>
<proteinExistence type="predicted"/>
<evidence type="ECO:0000313" key="4">
    <source>
        <dbReference type="Proteomes" id="UP000789901"/>
    </source>
</evidence>
<dbReference type="InterPro" id="IPR004875">
    <property type="entry name" value="DDE_SF_endonuclease_dom"/>
</dbReference>
<feature type="non-terminal residue" evidence="3">
    <location>
        <position position="1"/>
    </location>
</feature>
<dbReference type="Pfam" id="PF03184">
    <property type="entry name" value="DDE_1"/>
    <property type="match status" value="1"/>
</dbReference>
<keyword evidence="4" id="KW-1185">Reference proteome</keyword>
<gene>
    <name evidence="3" type="ORF">GMARGA_LOCUS13413</name>
</gene>
<reference evidence="3 4" key="1">
    <citation type="submission" date="2021-06" db="EMBL/GenBank/DDBJ databases">
        <authorList>
            <person name="Kallberg Y."/>
            <person name="Tangrot J."/>
            <person name="Rosling A."/>
        </authorList>
    </citation>
    <scope>NUCLEOTIDE SEQUENCE [LARGE SCALE GENOMIC DNA]</scope>
    <source>
        <strain evidence="3 4">120-4 pot B 10/14</strain>
    </source>
</reference>
<protein>
    <submittedName>
        <fullName evidence="3">15771_t:CDS:1</fullName>
    </submittedName>
</protein>
<feature type="region of interest" description="Disordered" evidence="1">
    <location>
        <begin position="108"/>
        <end position="162"/>
    </location>
</feature>
<sequence>RAKAEFRSGNTDLAVILGGLTSMCQPLDVCINKPFKDQLHKIWHKWMADGGNGITKKGNLKHASLNTVYHWVLDAWNEISEDIIIRVFKKCGISNCLLESEDHLIFATDDESDEDEIEDFDDDEEFDENEEFNEIKESDKDDECDGDELDGDKSDGDESNGD</sequence>
<dbReference type="Proteomes" id="UP000789901">
    <property type="component" value="Unassembled WGS sequence"/>
</dbReference>
<evidence type="ECO:0000259" key="2">
    <source>
        <dbReference type="Pfam" id="PF03184"/>
    </source>
</evidence>